<protein>
    <submittedName>
        <fullName evidence="1">Uncharacterized protein</fullName>
    </submittedName>
</protein>
<reference evidence="1 2" key="1">
    <citation type="journal article" date="2023" name="bioRxiv">
        <title>Genome report: Whole genome sequence and annotation of Penstemon davidsonii.</title>
        <authorList>
            <person name="Ostevik K.L."/>
            <person name="Alabady M."/>
            <person name="Zhang M."/>
            <person name="Rausher M.D."/>
        </authorList>
    </citation>
    <scope>NUCLEOTIDE SEQUENCE [LARGE SCALE GENOMIC DNA]</scope>
    <source>
        <strain evidence="1">DNT005</strain>
        <tissue evidence="1">Whole leaf</tissue>
    </source>
</reference>
<organism evidence="1 2">
    <name type="scientific">Penstemon davidsonii</name>
    <dbReference type="NCBI Taxonomy" id="160366"/>
    <lineage>
        <taxon>Eukaryota</taxon>
        <taxon>Viridiplantae</taxon>
        <taxon>Streptophyta</taxon>
        <taxon>Embryophyta</taxon>
        <taxon>Tracheophyta</taxon>
        <taxon>Spermatophyta</taxon>
        <taxon>Magnoliopsida</taxon>
        <taxon>eudicotyledons</taxon>
        <taxon>Gunneridae</taxon>
        <taxon>Pentapetalae</taxon>
        <taxon>asterids</taxon>
        <taxon>lamiids</taxon>
        <taxon>Lamiales</taxon>
        <taxon>Plantaginaceae</taxon>
        <taxon>Cheloneae</taxon>
        <taxon>Penstemon</taxon>
    </lineage>
</organism>
<keyword evidence="2" id="KW-1185">Reference proteome</keyword>
<dbReference type="Proteomes" id="UP001291926">
    <property type="component" value="Unassembled WGS sequence"/>
</dbReference>
<evidence type="ECO:0000313" key="1">
    <source>
        <dbReference type="EMBL" id="KAK4489568.1"/>
    </source>
</evidence>
<sequence>MGHMGPNPGSGASQTRNRISVRFGPFAHPYNVQHLINCNWNWKWEKSACNAGNGKKACTGLISKHFSSVKYFPEDFIRSL</sequence>
<comment type="caution">
    <text evidence="1">The sequence shown here is derived from an EMBL/GenBank/DDBJ whole genome shotgun (WGS) entry which is preliminary data.</text>
</comment>
<proteinExistence type="predicted"/>
<evidence type="ECO:0000313" key="2">
    <source>
        <dbReference type="Proteomes" id="UP001291926"/>
    </source>
</evidence>
<name>A0ABR0DL81_9LAMI</name>
<dbReference type="EMBL" id="JAYDYQ010001088">
    <property type="protein sequence ID" value="KAK4489568.1"/>
    <property type="molecule type" value="Genomic_DNA"/>
</dbReference>
<accession>A0ABR0DL81</accession>
<gene>
    <name evidence="1" type="ORF">RD792_005378</name>
</gene>